<dbReference type="InterPro" id="IPR022908">
    <property type="entry name" value="Taw3"/>
</dbReference>
<evidence type="ECO:0000259" key="9">
    <source>
        <dbReference type="Pfam" id="PF02676"/>
    </source>
</evidence>
<evidence type="ECO:0000256" key="7">
    <source>
        <dbReference type="HAMAP-Rule" id="MF_00266"/>
    </source>
</evidence>
<proteinExistence type="inferred from homology"/>
<organism evidence="10 11">
    <name type="scientific">Candidatus Iainarchaeum sp</name>
    <dbReference type="NCBI Taxonomy" id="3101447"/>
    <lineage>
        <taxon>Archaea</taxon>
        <taxon>Candidatus Iainarchaeota</taxon>
        <taxon>Candidatus Iainarchaeia</taxon>
        <taxon>Candidatus Iainarchaeales</taxon>
        <taxon>Candidatus Iainarchaeaceae</taxon>
        <taxon>Candidatus Iainarchaeum</taxon>
    </lineage>
</organism>
<dbReference type="InterPro" id="IPR036602">
    <property type="entry name" value="tRNA_yW-synthesising-like_sf"/>
</dbReference>
<reference evidence="11" key="1">
    <citation type="submission" date="2017-09" db="EMBL/GenBank/DDBJ databases">
        <title>The Reconstruction of 2,631 Draft Metagenome-Assembled Genomes from the Global Oceans.</title>
        <authorList>
            <person name="Tully B.J."/>
            <person name="Graham E.D."/>
            <person name="Heidelberg J.F."/>
        </authorList>
    </citation>
    <scope>NUCLEOTIDE SEQUENCE [LARGE SCALE GENOMIC DNA]</scope>
</reference>
<keyword evidence="4 7" id="KW-0949">S-adenosyl-L-methionine</keyword>
<name>A0A2D6LQA0_9ARCH</name>
<dbReference type="GO" id="GO:0030488">
    <property type="term" value="P:tRNA methylation"/>
    <property type="evidence" value="ECO:0007669"/>
    <property type="project" value="InterPro"/>
</dbReference>
<dbReference type="InterPro" id="IPR003827">
    <property type="entry name" value="tRNA_yW-synthesising"/>
</dbReference>
<dbReference type="EC" id="2.1.1.282" evidence="7"/>
<evidence type="ECO:0000256" key="8">
    <source>
        <dbReference type="SAM" id="Coils"/>
    </source>
</evidence>
<comment type="similarity">
    <text evidence="1 7">Belongs to the TYW3 family.</text>
</comment>
<comment type="caution">
    <text evidence="10">The sequence shown here is derived from an EMBL/GenBank/DDBJ whole genome shotgun (WGS) entry which is preliminary data.</text>
</comment>
<dbReference type="SUPFAM" id="SSF111278">
    <property type="entry name" value="SSo0622-like"/>
    <property type="match status" value="1"/>
</dbReference>
<keyword evidence="8" id="KW-0175">Coiled coil</keyword>
<feature type="coiled-coil region" evidence="8">
    <location>
        <begin position="153"/>
        <end position="190"/>
    </location>
</feature>
<dbReference type="AlphaFoldDB" id="A0A2D6LQA0"/>
<evidence type="ECO:0000256" key="1">
    <source>
        <dbReference type="ARBA" id="ARBA00008569"/>
    </source>
</evidence>
<gene>
    <name evidence="7" type="primary">taw3</name>
    <name evidence="10" type="ORF">CL944_02720</name>
</gene>
<protein>
    <recommendedName>
        <fullName evidence="6 7">tRNA(Phe) 7-((3-amino-3-carboxypropyl)-4-demethylwyosine(37)-N(4))-methyltransferase</fullName>
        <ecNumber evidence="7">2.1.1.282</ecNumber>
    </recommendedName>
    <alternativeName>
        <fullName evidence="7">tRNA wyosine derivatives biosynthesis protein Taw3</fullName>
    </alternativeName>
</protein>
<evidence type="ECO:0000256" key="5">
    <source>
        <dbReference type="ARBA" id="ARBA00022694"/>
    </source>
</evidence>
<keyword evidence="5 7" id="KW-0819">tRNA processing</keyword>
<evidence type="ECO:0000313" key="10">
    <source>
        <dbReference type="EMBL" id="MAG18360.1"/>
    </source>
</evidence>
<dbReference type="Pfam" id="PF02676">
    <property type="entry name" value="TYW3"/>
    <property type="match status" value="1"/>
</dbReference>
<keyword evidence="2 7" id="KW-0489">Methyltransferase</keyword>
<evidence type="ECO:0000256" key="4">
    <source>
        <dbReference type="ARBA" id="ARBA00022691"/>
    </source>
</evidence>
<dbReference type="Proteomes" id="UP000226712">
    <property type="component" value="Unassembled WGS sequence"/>
</dbReference>
<evidence type="ECO:0000256" key="3">
    <source>
        <dbReference type="ARBA" id="ARBA00022679"/>
    </source>
</evidence>
<dbReference type="PANTHER" id="PTHR48418:SF1">
    <property type="entry name" value="TRNA WYBUTOSINE-SYNTHESIZING PROTEIN 3"/>
    <property type="match status" value="1"/>
</dbReference>
<dbReference type="GO" id="GO:0008175">
    <property type="term" value="F:tRNA methyltransferase activity"/>
    <property type="evidence" value="ECO:0007669"/>
    <property type="project" value="InterPro"/>
</dbReference>
<dbReference type="GO" id="GO:0031591">
    <property type="term" value="P:wybutosine biosynthetic process"/>
    <property type="evidence" value="ECO:0007669"/>
    <property type="project" value="InterPro"/>
</dbReference>
<accession>A0A2D6LQA0</accession>
<comment type="catalytic activity">
    <reaction evidence="7">
        <text>4-demethyl-7-[(3S)-3-amino-3-carboxypropyl]wyosine(37) in tRNA(Phe) + S-adenosyl-L-methionine = 7-[(3S)-3-amino-3-carboxypropyl]wyosine(37) in tRNA(Phe) + S-adenosyl-L-homocysteine + H(+)</text>
        <dbReference type="Rhea" id="RHEA:36635"/>
        <dbReference type="Rhea" id="RHEA-COMP:10378"/>
        <dbReference type="Rhea" id="RHEA-COMP:10379"/>
        <dbReference type="ChEBI" id="CHEBI:15378"/>
        <dbReference type="ChEBI" id="CHEBI:57856"/>
        <dbReference type="ChEBI" id="CHEBI:59789"/>
        <dbReference type="ChEBI" id="CHEBI:73543"/>
        <dbReference type="ChEBI" id="CHEBI:73550"/>
        <dbReference type="EC" id="2.1.1.282"/>
    </reaction>
</comment>
<feature type="domain" description="tRNA wybutosine-synthesizing protein" evidence="9">
    <location>
        <begin position="18"/>
        <end position="192"/>
    </location>
</feature>
<dbReference type="EMBL" id="NZBD01000015">
    <property type="protein sequence ID" value="MAG18360.1"/>
    <property type="molecule type" value="Genomic_DNA"/>
</dbReference>
<dbReference type="Gene3D" id="3.30.1960.10">
    <property type="entry name" value="tRNA wybutosine-synthesizing-like"/>
    <property type="match status" value="1"/>
</dbReference>
<sequence length="196" mass="22994">MNAKPTRFEMIKQRHTQTYQTALSQGKVDEQMQGLCDYVISTKNYYTSSCCSGRIILLEKRSDRKIDNFFHRKWHREITKEELEEGFNEKIKGKLWFKVDPFILHIGCADLEKSNAILKAMKEAGVKRGGIMLAEKGKFMIELQGTERMEFPAKNGEEELINKKQLLKVLKEANELVRKNYARLEKLEKTFRKNLE</sequence>
<comment type="function">
    <text evidence="7">S-adenosyl-L-methionine-dependent methyltransferase that acts as a component of the wyosine derivatives biosynthesis pathway. Probably methylates N-4 position of wybutosine-86 to produce wybutosine-72.</text>
</comment>
<dbReference type="PANTHER" id="PTHR48418">
    <property type="entry name" value="TRNA WYBUTOSINE-SYNTHESIZING PROTEIN 3"/>
    <property type="match status" value="1"/>
</dbReference>
<evidence type="ECO:0000256" key="2">
    <source>
        <dbReference type="ARBA" id="ARBA00022603"/>
    </source>
</evidence>
<evidence type="ECO:0000256" key="6">
    <source>
        <dbReference type="ARBA" id="ARBA00030554"/>
    </source>
</evidence>
<evidence type="ECO:0000313" key="11">
    <source>
        <dbReference type="Proteomes" id="UP000226712"/>
    </source>
</evidence>
<dbReference type="HAMAP" id="MF_00266">
    <property type="entry name" value="TYW3_archaea"/>
    <property type="match status" value="1"/>
</dbReference>
<keyword evidence="3 7" id="KW-0808">Transferase</keyword>